<keyword evidence="4 7" id="KW-0677">Repeat</keyword>
<comment type="catalytic activity">
    <reaction evidence="7">
        <text>a UDP-3-O-[(3R)-3-hydroxyacyl]-alpha-D-glucosamine + a (3R)-hydroxyacyl-[ACP] = a UDP-2-N,3-O-bis[(3R)-3-hydroxyacyl]-alpha-D-glucosamine + holo-[ACP] + H(+)</text>
        <dbReference type="Rhea" id="RHEA:53836"/>
        <dbReference type="Rhea" id="RHEA-COMP:9685"/>
        <dbReference type="Rhea" id="RHEA-COMP:9945"/>
        <dbReference type="ChEBI" id="CHEBI:15378"/>
        <dbReference type="ChEBI" id="CHEBI:64479"/>
        <dbReference type="ChEBI" id="CHEBI:78827"/>
        <dbReference type="ChEBI" id="CHEBI:137740"/>
        <dbReference type="ChEBI" id="CHEBI:137748"/>
        <dbReference type="EC" id="2.3.1.191"/>
    </reaction>
</comment>
<gene>
    <name evidence="7" type="primary">lpxD</name>
    <name evidence="9" type="ORF">ABID46_002468</name>
</gene>
<dbReference type="InterPro" id="IPR011004">
    <property type="entry name" value="Trimer_LpxA-like_sf"/>
</dbReference>
<reference evidence="9 10" key="1">
    <citation type="submission" date="2024-06" db="EMBL/GenBank/DDBJ databases">
        <title>Genomic Encyclopedia of Type Strains, Phase IV (KMG-IV): sequencing the most valuable type-strain genomes for metagenomic binning, comparative biology and taxonomic classification.</title>
        <authorList>
            <person name="Goeker M."/>
        </authorList>
    </citation>
    <scope>NUCLEOTIDE SEQUENCE [LARGE SCALE GENOMIC DNA]</scope>
    <source>
        <strain evidence="9 10">DSM 29388</strain>
    </source>
</reference>
<dbReference type="Pfam" id="PF04613">
    <property type="entry name" value="LpxD"/>
    <property type="match status" value="1"/>
</dbReference>
<evidence type="ECO:0000256" key="6">
    <source>
        <dbReference type="ARBA" id="ARBA00023315"/>
    </source>
</evidence>
<evidence type="ECO:0000256" key="7">
    <source>
        <dbReference type="HAMAP-Rule" id="MF_00523"/>
    </source>
</evidence>
<dbReference type="Pfam" id="PF00132">
    <property type="entry name" value="Hexapep"/>
    <property type="match status" value="1"/>
</dbReference>
<dbReference type="GO" id="GO:0103118">
    <property type="term" value="F:UDP-3-O-[(3R)-3-hydroxyacyl]-glucosamine N-acyltransferase activity"/>
    <property type="evidence" value="ECO:0007669"/>
    <property type="project" value="UniProtKB-EC"/>
</dbReference>
<evidence type="ECO:0000313" key="9">
    <source>
        <dbReference type="EMBL" id="MET3732877.1"/>
    </source>
</evidence>
<keyword evidence="1 7" id="KW-0444">Lipid biosynthesis</keyword>
<dbReference type="NCBIfam" id="NF002060">
    <property type="entry name" value="PRK00892.1"/>
    <property type="match status" value="1"/>
</dbReference>
<comment type="pathway">
    <text evidence="7">Bacterial outer membrane biogenesis; LPS lipid A biosynthesis.</text>
</comment>
<protein>
    <recommendedName>
        <fullName evidence="7">UDP-3-O-acylglucosamine N-acyltransferase</fullName>
        <ecNumber evidence="7">2.3.1.191</ecNumber>
    </recommendedName>
</protein>
<dbReference type="HAMAP" id="MF_00523">
    <property type="entry name" value="LpxD"/>
    <property type="match status" value="1"/>
</dbReference>
<dbReference type="InterPro" id="IPR007691">
    <property type="entry name" value="LpxD"/>
</dbReference>
<comment type="similarity">
    <text evidence="7">Belongs to the transferase hexapeptide repeat family. LpxD subfamily.</text>
</comment>
<sequence>MEFTALEIASILEGKIEGNPEVKVSTLSKIEEGSAGSISFLSNLKYENFIYETNASIVIVGEEFVPEKPVKSTLIVVKDAYKAFAKLLGYYNQMRNQKSGIEPNAFIHDSAKVGNNVYVGGFTYVSENAVIGDNVVIYPNAYIGENVVVGNGTIIYSGVQLCSESKVGENCIIHSNTVIGADGFGFSPSASGAMEKVPQIGNVIIEDNVEIGAACTIDRATLGSTIIRSGVKLDNQIQIAHNVEIKENTVIASQTGVAGSTKIGKNCIIGGQVGIVGHLKIGDFVQIQAQSGVNNNIPDYGKFYGSPAIEASDFRKSYVYFRNFPSIVKRLEDLEKEIKQQTIQD</sequence>
<dbReference type="NCBIfam" id="TIGR01853">
    <property type="entry name" value="lipid_A_lpxD"/>
    <property type="match status" value="1"/>
</dbReference>
<keyword evidence="5 7" id="KW-0443">Lipid metabolism</keyword>
<keyword evidence="2 7" id="KW-0441">Lipid A biosynthesis</keyword>
<evidence type="ECO:0000259" key="8">
    <source>
        <dbReference type="Pfam" id="PF04613"/>
    </source>
</evidence>
<comment type="function">
    <text evidence="7">Catalyzes the N-acylation of UDP-3-O-acylglucosamine using 3-hydroxyacyl-ACP as the acyl donor. Is involved in the biosynthesis of lipid A, a phosphorylated glycolipid that anchors the lipopolysaccharide to the outer membrane of the cell.</text>
</comment>
<evidence type="ECO:0000256" key="2">
    <source>
        <dbReference type="ARBA" id="ARBA00022556"/>
    </source>
</evidence>
<organism evidence="9 10">
    <name type="scientific">Moheibacter stercoris</name>
    <dbReference type="NCBI Taxonomy" id="1628251"/>
    <lineage>
        <taxon>Bacteria</taxon>
        <taxon>Pseudomonadati</taxon>
        <taxon>Bacteroidota</taxon>
        <taxon>Flavobacteriia</taxon>
        <taxon>Flavobacteriales</taxon>
        <taxon>Weeksellaceae</taxon>
        <taxon>Moheibacter</taxon>
    </lineage>
</organism>
<comment type="subunit">
    <text evidence="7">Homotrimer.</text>
</comment>
<dbReference type="EC" id="2.3.1.191" evidence="7"/>
<dbReference type="PANTHER" id="PTHR43378">
    <property type="entry name" value="UDP-3-O-ACYLGLUCOSAMINE N-ACYLTRANSFERASE"/>
    <property type="match status" value="1"/>
</dbReference>
<dbReference type="CDD" id="cd03352">
    <property type="entry name" value="LbH_LpxD"/>
    <property type="match status" value="1"/>
</dbReference>
<proteinExistence type="inferred from homology"/>
<evidence type="ECO:0000256" key="5">
    <source>
        <dbReference type="ARBA" id="ARBA00023098"/>
    </source>
</evidence>
<dbReference type="InterPro" id="IPR018357">
    <property type="entry name" value="Hexapep_transf_CS"/>
</dbReference>
<evidence type="ECO:0000313" key="10">
    <source>
        <dbReference type="Proteomes" id="UP001549146"/>
    </source>
</evidence>
<dbReference type="InterPro" id="IPR001451">
    <property type="entry name" value="Hexapep"/>
</dbReference>
<dbReference type="Gene3D" id="2.160.10.10">
    <property type="entry name" value="Hexapeptide repeat proteins"/>
    <property type="match status" value="1"/>
</dbReference>
<dbReference type="Gene3D" id="3.40.1390.10">
    <property type="entry name" value="MurE/MurF, N-terminal domain"/>
    <property type="match status" value="1"/>
</dbReference>
<evidence type="ECO:0000256" key="4">
    <source>
        <dbReference type="ARBA" id="ARBA00022737"/>
    </source>
</evidence>
<dbReference type="PROSITE" id="PS00101">
    <property type="entry name" value="HEXAPEP_TRANSFERASES"/>
    <property type="match status" value="1"/>
</dbReference>
<dbReference type="EMBL" id="JBEPMO010000022">
    <property type="protein sequence ID" value="MET3732877.1"/>
    <property type="molecule type" value="Genomic_DNA"/>
</dbReference>
<feature type="domain" description="UDP-3-O-[3-hydroxymyristoyl] glucosamine N-acyltransferase non-repeat region" evidence="8">
    <location>
        <begin position="22"/>
        <end position="88"/>
    </location>
</feature>
<feature type="active site" description="Proton acceptor" evidence="7">
    <location>
        <position position="241"/>
    </location>
</feature>
<keyword evidence="10" id="KW-1185">Reference proteome</keyword>
<dbReference type="SUPFAM" id="SSF51161">
    <property type="entry name" value="Trimeric LpxA-like enzymes"/>
    <property type="match status" value="1"/>
</dbReference>
<keyword evidence="6 7" id="KW-0012">Acyltransferase</keyword>
<keyword evidence="3 7" id="KW-0808">Transferase</keyword>
<accession>A0ABV2LZ22</accession>
<dbReference type="PANTHER" id="PTHR43378:SF2">
    <property type="entry name" value="UDP-3-O-ACYLGLUCOSAMINE N-ACYLTRANSFERASE 1, MITOCHONDRIAL-RELATED"/>
    <property type="match status" value="1"/>
</dbReference>
<evidence type="ECO:0000256" key="3">
    <source>
        <dbReference type="ARBA" id="ARBA00022679"/>
    </source>
</evidence>
<dbReference type="Proteomes" id="UP001549146">
    <property type="component" value="Unassembled WGS sequence"/>
</dbReference>
<evidence type="ECO:0000256" key="1">
    <source>
        <dbReference type="ARBA" id="ARBA00022516"/>
    </source>
</evidence>
<comment type="caution">
    <text evidence="9">The sequence shown here is derived from an EMBL/GenBank/DDBJ whole genome shotgun (WGS) entry which is preliminary data.</text>
</comment>
<dbReference type="RefSeq" id="WP_354510517.1">
    <property type="nucleotide sequence ID" value="NZ_JBEPMO010000022.1"/>
</dbReference>
<dbReference type="Pfam" id="PF14602">
    <property type="entry name" value="Hexapep_2"/>
    <property type="match status" value="2"/>
</dbReference>
<dbReference type="InterPro" id="IPR020573">
    <property type="entry name" value="UDP_GlcNAc_AcTrfase_non-rep"/>
</dbReference>
<name>A0ABV2LZ22_9FLAO</name>